<dbReference type="Proteomes" id="UP000484015">
    <property type="component" value="Unassembled WGS sequence"/>
</dbReference>
<gene>
    <name evidence="2" type="ORF">GM668_08590</name>
</gene>
<evidence type="ECO:0000256" key="1">
    <source>
        <dbReference type="SAM" id="SignalP"/>
    </source>
</evidence>
<comment type="caution">
    <text evidence="2">The sequence shown here is derived from an EMBL/GenBank/DDBJ whole genome shotgun (WGS) entry which is preliminary data.</text>
</comment>
<dbReference type="OrthoDB" id="9954775at2"/>
<keyword evidence="3" id="KW-1185">Reference proteome</keyword>
<feature type="signal peptide" evidence="1">
    <location>
        <begin position="1"/>
        <end position="18"/>
    </location>
</feature>
<name>A0A6L6PY97_9BURK</name>
<proteinExistence type="predicted"/>
<evidence type="ECO:0000313" key="3">
    <source>
        <dbReference type="Proteomes" id="UP000484015"/>
    </source>
</evidence>
<keyword evidence="1" id="KW-0732">Signal</keyword>
<protein>
    <submittedName>
        <fullName evidence="2">Uncharacterized protein</fullName>
    </submittedName>
</protein>
<dbReference type="RefSeq" id="WP_155438551.1">
    <property type="nucleotide sequence ID" value="NZ_WNLA01000004.1"/>
</dbReference>
<accession>A0A6L6PY97</accession>
<dbReference type="AlphaFoldDB" id="A0A6L6PY97"/>
<reference evidence="2 3" key="1">
    <citation type="submission" date="2019-11" db="EMBL/GenBank/DDBJ databases">
        <title>Type strains purchased from KCTC, JCM and DSMZ.</title>
        <authorList>
            <person name="Lu H."/>
        </authorList>
    </citation>
    <scope>NUCLEOTIDE SEQUENCE [LARGE SCALE GENOMIC DNA]</scope>
    <source>
        <strain evidence="2 3">KCTC 42409</strain>
    </source>
</reference>
<dbReference type="EMBL" id="WNLA01000004">
    <property type="protein sequence ID" value="MTW02149.1"/>
    <property type="molecule type" value="Genomic_DNA"/>
</dbReference>
<organism evidence="2 3">
    <name type="scientific">Pseudoduganella ginsengisoli</name>
    <dbReference type="NCBI Taxonomy" id="1462440"/>
    <lineage>
        <taxon>Bacteria</taxon>
        <taxon>Pseudomonadati</taxon>
        <taxon>Pseudomonadota</taxon>
        <taxon>Betaproteobacteria</taxon>
        <taxon>Burkholderiales</taxon>
        <taxon>Oxalobacteraceae</taxon>
        <taxon>Telluria group</taxon>
        <taxon>Pseudoduganella</taxon>
    </lineage>
</organism>
<feature type="chain" id="PRO_5027078542" evidence="1">
    <location>
        <begin position="19"/>
        <end position="163"/>
    </location>
</feature>
<evidence type="ECO:0000313" key="2">
    <source>
        <dbReference type="EMBL" id="MTW02149.1"/>
    </source>
</evidence>
<sequence>MSVLVAAVSLVAAVQSKAAVPQYDYRQPMADGVSLVGMDCQRKQRKLELGFFYPDKPPRRPMELWRTSDLVKFDSTTWFLTDVYEVERHCLIGKDKYVVRFRGVPGASNAQWQCGGSSGAHATVFKNGRVVFDDEMAVCQDDSYIRKIVFSSGTDMPVVTIAH</sequence>